<dbReference type="PANTHER" id="PTHR30270:SF0">
    <property type="entry name" value="THIAMINE-MONOPHOSPHATE KINASE"/>
    <property type="match status" value="1"/>
</dbReference>
<feature type="binding site" evidence="2">
    <location>
        <position position="78"/>
    </location>
    <ligand>
        <name>Mg(2+)</name>
        <dbReference type="ChEBI" id="CHEBI:18420"/>
        <label>4</label>
    </ligand>
</feature>
<keyword evidence="2" id="KW-0460">Magnesium</keyword>
<dbReference type="UniPathway" id="UPA00060">
    <property type="reaction ID" value="UER00142"/>
</dbReference>
<accession>A0A1L3GFK8</accession>
<feature type="domain" description="PurM-like N-terminal" evidence="3">
    <location>
        <begin position="30"/>
        <end position="144"/>
    </location>
</feature>
<name>A0A1L3GFK8_SYNAC</name>
<dbReference type="InterPro" id="IPR010918">
    <property type="entry name" value="PurM-like_C_dom"/>
</dbReference>
<feature type="binding site" evidence="2">
    <location>
        <position position="217"/>
    </location>
    <ligand>
        <name>ATP</name>
        <dbReference type="ChEBI" id="CHEBI:30616"/>
    </ligand>
</feature>
<dbReference type="InterPro" id="IPR036676">
    <property type="entry name" value="PurM-like_C_sf"/>
</dbReference>
<dbReference type="GO" id="GO:0009228">
    <property type="term" value="P:thiamine biosynthetic process"/>
    <property type="evidence" value="ECO:0007669"/>
    <property type="project" value="UniProtKB-KW"/>
</dbReference>
<dbReference type="NCBIfam" id="TIGR01379">
    <property type="entry name" value="thiL"/>
    <property type="match status" value="1"/>
</dbReference>
<reference evidence="5 6" key="1">
    <citation type="journal article" date="2017" name="Genome Announc.">
        <title>Complete Genome Sequences of Two Acetylene-Fermenting Pelobacter acetylenicus Strains.</title>
        <authorList>
            <person name="Sutton J.M."/>
            <person name="Baesman S.M."/>
            <person name="Fierst J.L."/>
            <person name="Poret-Peterson A.T."/>
            <person name="Oremland R.S."/>
            <person name="Dunlap D.S."/>
            <person name="Akob D.M."/>
        </authorList>
    </citation>
    <scope>NUCLEOTIDE SEQUENCE [LARGE SCALE GENOMIC DNA]</scope>
    <source>
        <strain evidence="5 6">DSM 3247</strain>
    </source>
</reference>
<dbReference type="InterPro" id="IPR006283">
    <property type="entry name" value="ThiL-like"/>
</dbReference>
<feature type="binding site" evidence="2">
    <location>
        <position position="47"/>
    </location>
    <ligand>
        <name>Mg(2+)</name>
        <dbReference type="ChEBI" id="CHEBI:18420"/>
        <label>4</label>
    </ligand>
</feature>
<comment type="pathway">
    <text evidence="2">Cofactor biosynthesis; thiamine diphosphate biosynthesis; thiamine diphosphate from thiamine phosphate: step 1/1.</text>
</comment>
<evidence type="ECO:0000256" key="2">
    <source>
        <dbReference type="HAMAP-Rule" id="MF_02128"/>
    </source>
</evidence>
<protein>
    <recommendedName>
        <fullName evidence="2">Thiamine-monophosphate kinase</fullName>
        <shortName evidence="2">TMP kinase</shortName>
        <shortName evidence="2">Thiamine-phosphate kinase</shortName>
        <ecNumber evidence="2">2.7.4.16</ecNumber>
    </recommendedName>
</protein>
<evidence type="ECO:0000313" key="6">
    <source>
        <dbReference type="Proteomes" id="UP000182264"/>
    </source>
</evidence>
<dbReference type="PIRSF" id="PIRSF005303">
    <property type="entry name" value="Thiam_monoph_kin"/>
    <property type="match status" value="1"/>
</dbReference>
<feature type="binding site" evidence="2">
    <location>
        <position position="49"/>
    </location>
    <ligand>
        <name>Mg(2+)</name>
        <dbReference type="ChEBI" id="CHEBI:18420"/>
        <label>1</label>
    </ligand>
</feature>
<gene>
    <name evidence="2" type="primary">thiL</name>
    <name evidence="5" type="ORF">A7E75_06455</name>
</gene>
<feature type="binding site" evidence="2">
    <location>
        <position position="49"/>
    </location>
    <ligand>
        <name>Mg(2+)</name>
        <dbReference type="ChEBI" id="CHEBI:18420"/>
        <label>2</label>
    </ligand>
</feature>
<comment type="caution">
    <text evidence="2">Lacks conserved residue(s) required for the propagation of feature annotation.</text>
</comment>
<dbReference type="GO" id="GO:0000287">
    <property type="term" value="F:magnesium ion binding"/>
    <property type="evidence" value="ECO:0007669"/>
    <property type="project" value="UniProtKB-UniRule"/>
</dbReference>
<dbReference type="AlphaFoldDB" id="A0A1L3GFK8"/>
<keyword evidence="6" id="KW-1185">Reference proteome</keyword>
<comment type="miscellaneous">
    <text evidence="2">Reaction mechanism of ThiL seems to utilize a direct, inline transfer of the gamma-phosphate of ATP to TMP rather than a phosphorylated enzyme intermediate.</text>
</comment>
<feature type="binding site" evidence="2">
    <location>
        <position position="152"/>
    </location>
    <ligand>
        <name>ATP</name>
        <dbReference type="ChEBI" id="CHEBI:30616"/>
    </ligand>
</feature>
<dbReference type="SUPFAM" id="SSF55326">
    <property type="entry name" value="PurM N-terminal domain-like"/>
    <property type="match status" value="1"/>
</dbReference>
<dbReference type="STRING" id="29542.A6070_00390"/>
<dbReference type="Pfam" id="PF02769">
    <property type="entry name" value="AIRS_C"/>
    <property type="match status" value="1"/>
</dbReference>
<dbReference type="KEGG" id="pace:A6070_00390"/>
<feature type="binding site" evidence="2">
    <location>
        <begin position="125"/>
        <end position="126"/>
    </location>
    <ligand>
        <name>ATP</name>
        <dbReference type="ChEBI" id="CHEBI:30616"/>
    </ligand>
</feature>
<dbReference type="OrthoDB" id="9802811at2"/>
<keyword evidence="2" id="KW-0479">Metal-binding</keyword>
<dbReference type="CDD" id="cd02194">
    <property type="entry name" value="ThiL"/>
    <property type="match status" value="1"/>
</dbReference>
<evidence type="ECO:0000313" key="5">
    <source>
        <dbReference type="EMBL" id="APG24707.1"/>
    </source>
</evidence>
<dbReference type="GO" id="GO:0009229">
    <property type="term" value="P:thiamine diphosphate biosynthetic process"/>
    <property type="evidence" value="ECO:0007669"/>
    <property type="project" value="UniProtKB-UniRule"/>
</dbReference>
<feature type="binding site" evidence="2">
    <location>
        <position position="126"/>
    </location>
    <ligand>
        <name>Mg(2+)</name>
        <dbReference type="ChEBI" id="CHEBI:18420"/>
        <label>1</label>
    </ligand>
</feature>
<keyword evidence="2" id="KW-0067">ATP-binding</keyword>
<feature type="binding site" evidence="2">
    <location>
        <position position="78"/>
    </location>
    <ligand>
        <name>Mg(2+)</name>
        <dbReference type="ChEBI" id="CHEBI:18420"/>
        <label>3</label>
    </ligand>
</feature>
<keyword evidence="2 5" id="KW-0418">Kinase</keyword>
<feature type="binding site" evidence="2">
    <location>
        <position position="324"/>
    </location>
    <ligand>
        <name>substrate</name>
    </ligand>
</feature>
<dbReference type="Gene3D" id="3.30.1330.10">
    <property type="entry name" value="PurM-like, N-terminal domain"/>
    <property type="match status" value="1"/>
</dbReference>
<dbReference type="GO" id="GO:0009030">
    <property type="term" value="F:thiamine-phosphate kinase activity"/>
    <property type="evidence" value="ECO:0007669"/>
    <property type="project" value="UniProtKB-UniRule"/>
</dbReference>
<evidence type="ECO:0000256" key="1">
    <source>
        <dbReference type="ARBA" id="ARBA00022977"/>
    </source>
</evidence>
<dbReference type="EC" id="2.7.4.16" evidence="2"/>
<dbReference type="EMBL" id="CP015518">
    <property type="protein sequence ID" value="APG24707.1"/>
    <property type="molecule type" value="Genomic_DNA"/>
</dbReference>
<comment type="catalytic activity">
    <reaction evidence="2">
        <text>thiamine phosphate + ATP = thiamine diphosphate + ADP</text>
        <dbReference type="Rhea" id="RHEA:15913"/>
        <dbReference type="ChEBI" id="CHEBI:30616"/>
        <dbReference type="ChEBI" id="CHEBI:37575"/>
        <dbReference type="ChEBI" id="CHEBI:58937"/>
        <dbReference type="ChEBI" id="CHEBI:456216"/>
        <dbReference type="EC" id="2.7.4.16"/>
    </reaction>
</comment>
<dbReference type="SUPFAM" id="SSF56042">
    <property type="entry name" value="PurM C-terminal domain-like"/>
    <property type="match status" value="1"/>
</dbReference>
<comment type="function">
    <text evidence="2">Catalyzes the ATP-dependent phosphorylation of thiamine-monophosphate (TMP) to form thiamine-pyrophosphate (TPP), the active form of vitamin B1.</text>
</comment>
<feature type="binding site" evidence="2">
    <location>
        <position position="32"/>
    </location>
    <ligand>
        <name>Mg(2+)</name>
        <dbReference type="ChEBI" id="CHEBI:18420"/>
        <label>3</label>
    </ligand>
</feature>
<feature type="binding site" evidence="2">
    <location>
        <position position="215"/>
    </location>
    <ligand>
        <name>Mg(2+)</name>
        <dbReference type="ChEBI" id="CHEBI:18420"/>
        <label>3</label>
    </ligand>
</feature>
<dbReference type="PANTHER" id="PTHR30270">
    <property type="entry name" value="THIAMINE-MONOPHOSPHATE KINASE"/>
    <property type="match status" value="1"/>
</dbReference>
<feature type="binding site" evidence="2">
    <location>
        <position position="267"/>
    </location>
    <ligand>
        <name>substrate</name>
    </ligand>
</feature>
<dbReference type="Gene3D" id="3.90.650.10">
    <property type="entry name" value="PurM-like C-terminal domain"/>
    <property type="match status" value="1"/>
</dbReference>
<feature type="binding site" evidence="2">
    <location>
        <position position="78"/>
    </location>
    <ligand>
        <name>Mg(2+)</name>
        <dbReference type="ChEBI" id="CHEBI:18420"/>
        <label>2</label>
    </ligand>
</feature>
<dbReference type="Proteomes" id="UP000182264">
    <property type="component" value="Chromosome"/>
</dbReference>
<dbReference type="InterPro" id="IPR016188">
    <property type="entry name" value="PurM-like_N"/>
</dbReference>
<evidence type="ECO:0000259" key="3">
    <source>
        <dbReference type="Pfam" id="PF00586"/>
    </source>
</evidence>
<comment type="similarity">
    <text evidence="2">Belongs to the thiamine-monophosphate kinase family.</text>
</comment>
<dbReference type="Pfam" id="PF00586">
    <property type="entry name" value="AIRS"/>
    <property type="match status" value="1"/>
</dbReference>
<feature type="binding site" evidence="2">
    <location>
        <position position="56"/>
    </location>
    <ligand>
        <name>substrate</name>
    </ligand>
</feature>
<dbReference type="RefSeq" id="WP_072286549.1">
    <property type="nucleotide sequence ID" value="NZ_CP015455.1"/>
</dbReference>
<dbReference type="GO" id="GO:0005524">
    <property type="term" value="F:ATP binding"/>
    <property type="evidence" value="ECO:0007669"/>
    <property type="project" value="UniProtKB-UniRule"/>
</dbReference>
<proteinExistence type="inferred from homology"/>
<feature type="binding site" evidence="2">
    <location>
        <position position="32"/>
    </location>
    <ligand>
        <name>Mg(2+)</name>
        <dbReference type="ChEBI" id="CHEBI:18420"/>
        <label>4</label>
    </ligand>
</feature>
<keyword evidence="2" id="KW-0547">Nucleotide-binding</keyword>
<keyword evidence="1 2" id="KW-0784">Thiamine biosynthesis</keyword>
<evidence type="ECO:0000259" key="4">
    <source>
        <dbReference type="Pfam" id="PF02769"/>
    </source>
</evidence>
<keyword evidence="2" id="KW-0808">Transferase</keyword>
<dbReference type="HAMAP" id="MF_02128">
    <property type="entry name" value="TMP_kinase"/>
    <property type="match status" value="1"/>
</dbReference>
<sequence>MRLSELGEFGFIERIRAAAVTGEGVCHGIGDDCAVLELPRGERLLTSKDLLIEGIHFQRCWTDSRRLGRKSVSVNVSDIAAMGGRPRHLYLGLGVPADFPVEELQLFMDGFLEAAAEYGACLVGGDTCRSPGPLLISVTAEGAVAAGREVRRAGAAPGQAIYVSGTLGDSALALHRHTAGQPLDPWLASRHHDPVARVALGKALSENGLARAMIDVSDGLLADLGHILKASNVGAMLEESCLPLSGPFQSALALEPQLLPLALSGGEDYELLFAAQPEQEGALQALANQLAVPITRIGTIIPAGEGLCLRNAAGEVRAADRRGFNHFAGG</sequence>
<dbReference type="InterPro" id="IPR036921">
    <property type="entry name" value="PurM-like_N_sf"/>
</dbReference>
<feature type="binding site" evidence="2">
    <location>
        <position position="218"/>
    </location>
    <ligand>
        <name>Mg(2+)</name>
        <dbReference type="ChEBI" id="CHEBI:18420"/>
        <label>5</label>
    </ligand>
</feature>
<feature type="domain" description="PurM-like C-terminal" evidence="4">
    <location>
        <begin position="157"/>
        <end position="304"/>
    </location>
</feature>
<organism evidence="5 6">
    <name type="scientific">Syntrophotalea acetylenica</name>
    <name type="common">Pelobacter acetylenicus</name>
    <dbReference type="NCBI Taxonomy" id="29542"/>
    <lineage>
        <taxon>Bacteria</taxon>
        <taxon>Pseudomonadati</taxon>
        <taxon>Thermodesulfobacteriota</taxon>
        <taxon>Desulfuromonadia</taxon>
        <taxon>Desulfuromonadales</taxon>
        <taxon>Syntrophotaleaceae</taxon>
        <taxon>Syntrophotalea</taxon>
    </lineage>
</organism>